<gene>
    <name evidence="4" type="ORF">FB567DRAFT_590365</name>
</gene>
<evidence type="ECO:0000259" key="3">
    <source>
        <dbReference type="Pfam" id="PF00326"/>
    </source>
</evidence>
<dbReference type="PANTHER" id="PTHR43037">
    <property type="entry name" value="UNNAMED PRODUCT-RELATED"/>
    <property type="match status" value="1"/>
</dbReference>
<dbReference type="PANTHER" id="PTHR43037:SF4">
    <property type="entry name" value="PEPTIDASE S9 PROLYL OLIGOPEPTIDASE CATALYTIC DOMAIN-CONTAINING PROTEIN"/>
    <property type="match status" value="1"/>
</dbReference>
<organism evidence="4 5">
    <name type="scientific">Paraphoma chrysanthemicola</name>
    <dbReference type="NCBI Taxonomy" id="798071"/>
    <lineage>
        <taxon>Eukaryota</taxon>
        <taxon>Fungi</taxon>
        <taxon>Dikarya</taxon>
        <taxon>Ascomycota</taxon>
        <taxon>Pezizomycotina</taxon>
        <taxon>Dothideomycetes</taxon>
        <taxon>Pleosporomycetidae</taxon>
        <taxon>Pleosporales</taxon>
        <taxon>Pleosporineae</taxon>
        <taxon>Phaeosphaeriaceae</taxon>
        <taxon>Paraphoma</taxon>
    </lineage>
</organism>
<evidence type="ECO:0000313" key="4">
    <source>
        <dbReference type="EMBL" id="KAH7089554.1"/>
    </source>
</evidence>
<keyword evidence="1 2" id="KW-0732">Signal</keyword>
<dbReference type="InterPro" id="IPR050955">
    <property type="entry name" value="Plant_Biomass_Hydrol_Est"/>
</dbReference>
<dbReference type="Pfam" id="PF00326">
    <property type="entry name" value="Peptidase_S9"/>
    <property type="match status" value="1"/>
</dbReference>
<reference evidence="4" key="1">
    <citation type="journal article" date="2021" name="Nat. Commun.">
        <title>Genetic determinants of endophytism in the Arabidopsis root mycobiome.</title>
        <authorList>
            <person name="Mesny F."/>
            <person name="Miyauchi S."/>
            <person name="Thiergart T."/>
            <person name="Pickel B."/>
            <person name="Atanasova L."/>
            <person name="Karlsson M."/>
            <person name="Huettel B."/>
            <person name="Barry K.W."/>
            <person name="Haridas S."/>
            <person name="Chen C."/>
            <person name="Bauer D."/>
            <person name="Andreopoulos W."/>
            <person name="Pangilinan J."/>
            <person name="LaButti K."/>
            <person name="Riley R."/>
            <person name="Lipzen A."/>
            <person name="Clum A."/>
            <person name="Drula E."/>
            <person name="Henrissat B."/>
            <person name="Kohler A."/>
            <person name="Grigoriev I.V."/>
            <person name="Martin F.M."/>
            <person name="Hacquard S."/>
        </authorList>
    </citation>
    <scope>NUCLEOTIDE SEQUENCE</scope>
    <source>
        <strain evidence="4">MPI-SDFR-AT-0120</strain>
    </source>
</reference>
<dbReference type="GO" id="GO:0008236">
    <property type="term" value="F:serine-type peptidase activity"/>
    <property type="evidence" value="ECO:0007669"/>
    <property type="project" value="InterPro"/>
</dbReference>
<protein>
    <recommendedName>
        <fullName evidence="3">Peptidase S9 prolyl oligopeptidase catalytic domain-containing protein</fullName>
    </recommendedName>
</protein>
<keyword evidence="5" id="KW-1185">Reference proteome</keyword>
<dbReference type="InterPro" id="IPR001375">
    <property type="entry name" value="Peptidase_S9_cat"/>
</dbReference>
<evidence type="ECO:0000256" key="2">
    <source>
        <dbReference type="SAM" id="SignalP"/>
    </source>
</evidence>
<name>A0A8K0W059_9PLEO</name>
<dbReference type="InterPro" id="IPR029058">
    <property type="entry name" value="AB_hydrolase_fold"/>
</dbReference>
<comment type="caution">
    <text evidence="4">The sequence shown here is derived from an EMBL/GenBank/DDBJ whole genome shotgun (WGS) entry which is preliminary data.</text>
</comment>
<dbReference type="SUPFAM" id="SSF53474">
    <property type="entry name" value="alpha/beta-Hydrolases"/>
    <property type="match status" value="1"/>
</dbReference>
<feature type="domain" description="Peptidase S9 prolyl oligopeptidase catalytic" evidence="3">
    <location>
        <begin position="421"/>
        <end position="575"/>
    </location>
</feature>
<dbReference type="OrthoDB" id="449091at2759"/>
<dbReference type="Proteomes" id="UP000813461">
    <property type="component" value="Unassembled WGS sequence"/>
</dbReference>
<dbReference type="Gene3D" id="3.40.50.1820">
    <property type="entry name" value="alpha/beta hydrolase"/>
    <property type="match status" value="1"/>
</dbReference>
<dbReference type="AlphaFoldDB" id="A0A8K0W059"/>
<accession>A0A8K0W059</accession>
<evidence type="ECO:0000313" key="5">
    <source>
        <dbReference type="Proteomes" id="UP000813461"/>
    </source>
</evidence>
<feature type="chain" id="PRO_5035455998" description="Peptidase S9 prolyl oligopeptidase catalytic domain-containing protein" evidence="2">
    <location>
        <begin position="26"/>
        <end position="891"/>
    </location>
</feature>
<evidence type="ECO:0000256" key="1">
    <source>
        <dbReference type="ARBA" id="ARBA00022729"/>
    </source>
</evidence>
<proteinExistence type="predicted"/>
<feature type="signal peptide" evidence="2">
    <location>
        <begin position="1"/>
        <end position="25"/>
    </location>
</feature>
<sequence>MSHFRSTSWLRLLLSVSVFLQLAQSSAQYGPLMAPLAHQPRQSSLFSFNSTWQVLGPFQIGTREATWGADPLEYVGGFRHLSYDSAATFRSSLPTNGSATWNITQAVQVSTSANSANASLSVSYSNVNWDFLKTVYGWAAVQYQAWARGELIVGGNETQHVILHTDAILEYWVDDVHYFGGDFYTFRKAPPVLHLEPGTHRIDLRLVRDVRAFGGILEPTIDVVVDVRQASGTLELVKPGLLLSDVVDGKLASPFASAFLRNSGQEDIEIVDIRPSNDTHSSLEKDLSRIVLAAGQTRPVTLHIVLPSQNASSIVYNITYRSISNTAQSTLQVSQDLTHRSMYDPHKITFVHPGGMVSYTMFRPPAKNATCHNSHSKAPVLLALHGAGLEADNGMVTAALDPVSDLCAFVLFPTGVTPWSGDDWHNWGFTDVQTAISAIPGWIQIVDWKGPQVDIDRWIVSGHSNGGQGTWYALTHRPDKIIAAAPVSGYASIQKYVPYELWQPADPRRIAVVSGSINSYRHEMLMANAKGIIIQQQHGEIDDNVPAYNSRLLAQQLQLAGANSSYNELPDKNHYYDGIMTTPVLTDFYYSQARNDAVLPRKLEQFTIVVADPGDMGSKGGIRVLQLHDPGQYGKVKVKGRVIRTSNVASLEFDPTIWDMPVAVDGQEIDLVNQPTEPDTWFTVRNVDSSWTASAIDKETAIGQRRGRQLGSMTAILRTQGPFIIQHAGSTNTTTLALQISRNLHQYFQADASIHSSFSDPAIMNATGNIITLAVSATDIEPLSDFPISIRTAGLSVTDHRNRVQEYGDAVRGAAFLRPAGGDRLELVIWGVDDEGLRQAARIVPMLTGVGQPDFIVFGESAKWRGIEGALAMGFFDSDWKVTASSVVELE</sequence>
<dbReference type="EMBL" id="JAGMVJ010000006">
    <property type="protein sequence ID" value="KAH7089554.1"/>
    <property type="molecule type" value="Genomic_DNA"/>
</dbReference>
<dbReference type="GO" id="GO:0006508">
    <property type="term" value="P:proteolysis"/>
    <property type="evidence" value="ECO:0007669"/>
    <property type="project" value="InterPro"/>
</dbReference>